<gene>
    <name evidence="2" type="ORF">BJ508DRAFT_50034</name>
</gene>
<name>A0A3N4HLM1_ASCIM</name>
<dbReference type="EMBL" id="ML119822">
    <property type="protein sequence ID" value="RPA73418.1"/>
    <property type="molecule type" value="Genomic_DNA"/>
</dbReference>
<sequence>MYAGREGSSMSYTWENQLGLQESPKVRSSPHPILFNSNYSVGGQQFPPPKTSTNRNSSLPVSPEGSGIAHGKQYTNVHASNGAFMINGGNFALSLLYQRSANVYPLPYLVDIHNNSSTSEPIHVQSSDFWKTIFSSPSPRRKRRGSADDRISGTSEAISIPSAGQRESTGGSLSKSLPPPAALVLQDVVFSRDCQVNTNGSCLLQRCVIQGDITVTFVNGGRRQCEETGSTGPDFTVVDCLAPSELPSPGPIPNQSVWRMNKINELQGCRQRDDRLYSSATRQEMQEMTGDTPSNNCYLDDTMRKRYTERVATNHGTTQRTTSWDSDHDSVSSNSYISPRSLGGNRHLAAQTVLHDEVIFELDSDPRGESLVVSNNSDIAESDADMFEMRGCLERFGRRLKMLRR</sequence>
<evidence type="ECO:0000313" key="2">
    <source>
        <dbReference type="EMBL" id="RPA73418.1"/>
    </source>
</evidence>
<organism evidence="2 3">
    <name type="scientific">Ascobolus immersus RN42</name>
    <dbReference type="NCBI Taxonomy" id="1160509"/>
    <lineage>
        <taxon>Eukaryota</taxon>
        <taxon>Fungi</taxon>
        <taxon>Dikarya</taxon>
        <taxon>Ascomycota</taxon>
        <taxon>Pezizomycotina</taxon>
        <taxon>Pezizomycetes</taxon>
        <taxon>Pezizales</taxon>
        <taxon>Ascobolaceae</taxon>
        <taxon>Ascobolus</taxon>
    </lineage>
</organism>
<keyword evidence="3" id="KW-1185">Reference proteome</keyword>
<proteinExistence type="predicted"/>
<dbReference type="Proteomes" id="UP000275078">
    <property type="component" value="Unassembled WGS sequence"/>
</dbReference>
<evidence type="ECO:0000313" key="3">
    <source>
        <dbReference type="Proteomes" id="UP000275078"/>
    </source>
</evidence>
<feature type="region of interest" description="Disordered" evidence="1">
    <location>
        <begin position="135"/>
        <end position="176"/>
    </location>
</feature>
<accession>A0A3N4HLM1</accession>
<protein>
    <submittedName>
        <fullName evidence="2">Uncharacterized protein</fullName>
    </submittedName>
</protein>
<dbReference type="AlphaFoldDB" id="A0A3N4HLM1"/>
<feature type="compositionally biased region" description="Polar residues" evidence="1">
    <location>
        <begin position="165"/>
        <end position="175"/>
    </location>
</feature>
<evidence type="ECO:0000256" key="1">
    <source>
        <dbReference type="SAM" id="MobiDB-lite"/>
    </source>
</evidence>
<feature type="region of interest" description="Disordered" evidence="1">
    <location>
        <begin position="38"/>
        <end position="70"/>
    </location>
</feature>
<feature type="compositionally biased region" description="Polar residues" evidence="1">
    <location>
        <begin position="51"/>
        <end position="60"/>
    </location>
</feature>
<reference evidence="2 3" key="1">
    <citation type="journal article" date="2018" name="Nat. Ecol. Evol.">
        <title>Pezizomycetes genomes reveal the molecular basis of ectomycorrhizal truffle lifestyle.</title>
        <authorList>
            <person name="Murat C."/>
            <person name="Payen T."/>
            <person name="Noel B."/>
            <person name="Kuo A."/>
            <person name="Morin E."/>
            <person name="Chen J."/>
            <person name="Kohler A."/>
            <person name="Krizsan K."/>
            <person name="Balestrini R."/>
            <person name="Da Silva C."/>
            <person name="Montanini B."/>
            <person name="Hainaut M."/>
            <person name="Levati E."/>
            <person name="Barry K.W."/>
            <person name="Belfiori B."/>
            <person name="Cichocki N."/>
            <person name="Clum A."/>
            <person name="Dockter R.B."/>
            <person name="Fauchery L."/>
            <person name="Guy J."/>
            <person name="Iotti M."/>
            <person name="Le Tacon F."/>
            <person name="Lindquist E.A."/>
            <person name="Lipzen A."/>
            <person name="Malagnac F."/>
            <person name="Mello A."/>
            <person name="Molinier V."/>
            <person name="Miyauchi S."/>
            <person name="Poulain J."/>
            <person name="Riccioni C."/>
            <person name="Rubini A."/>
            <person name="Sitrit Y."/>
            <person name="Splivallo R."/>
            <person name="Traeger S."/>
            <person name="Wang M."/>
            <person name="Zifcakova L."/>
            <person name="Wipf D."/>
            <person name="Zambonelli A."/>
            <person name="Paolocci F."/>
            <person name="Nowrousian M."/>
            <person name="Ottonello S."/>
            <person name="Baldrian P."/>
            <person name="Spatafora J.W."/>
            <person name="Henrissat B."/>
            <person name="Nagy L.G."/>
            <person name="Aury J.M."/>
            <person name="Wincker P."/>
            <person name="Grigoriev I.V."/>
            <person name="Bonfante P."/>
            <person name="Martin F.M."/>
        </authorList>
    </citation>
    <scope>NUCLEOTIDE SEQUENCE [LARGE SCALE GENOMIC DNA]</scope>
    <source>
        <strain evidence="2 3">RN42</strain>
    </source>
</reference>